<dbReference type="Proteomes" id="UP000663193">
    <property type="component" value="Chromosome 13"/>
</dbReference>
<keyword evidence="2" id="KW-1185">Reference proteome</keyword>
<dbReference type="AlphaFoldDB" id="A0A7U2FAT6"/>
<organism evidence="1 2">
    <name type="scientific">Phaeosphaeria nodorum (strain SN15 / ATCC MYA-4574 / FGSC 10173)</name>
    <name type="common">Glume blotch fungus</name>
    <name type="synonym">Parastagonospora nodorum</name>
    <dbReference type="NCBI Taxonomy" id="321614"/>
    <lineage>
        <taxon>Eukaryota</taxon>
        <taxon>Fungi</taxon>
        <taxon>Dikarya</taxon>
        <taxon>Ascomycota</taxon>
        <taxon>Pezizomycotina</taxon>
        <taxon>Dothideomycetes</taxon>
        <taxon>Pleosporomycetidae</taxon>
        <taxon>Pleosporales</taxon>
        <taxon>Pleosporineae</taxon>
        <taxon>Phaeosphaeriaceae</taxon>
        <taxon>Parastagonospora</taxon>
    </lineage>
</organism>
<name>A0A7U2FAT6_PHANO</name>
<sequence length="51" mass="5627">MLPPLVSAIAAASLHYSFKEGAIVKKTTFSPRPWNRPFAYRFDIAMNGVGT</sequence>
<gene>
    <name evidence="1" type="ORF">JI435_439820</name>
</gene>
<evidence type="ECO:0000313" key="2">
    <source>
        <dbReference type="Proteomes" id="UP000663193"/>
    </source>
</evidence>
<protein>
    <submittedName>
        <fullName evidence="1">Uncharacterized protein</fullName>
    </submittedName>
</protein>
<proteinExistence type="predicted"/>
<dbReference type="VEuPathDB" id="FungiDB:JI435_439820"/>
<evidence type="ECO:0000313" key="1">
    <source>
        <dbReference type="EMBL" id="QRD01860.1"/>
    </source>
</evidence>
<reference evidence="2" key="1">
    <citation type="journal article" date="2021" name="BMC Genomics">
        <title>Chromosome-level genome assembly and manually-curated proteome of model necrotroph Parastagonospora nodorum Sn15 reveals a genome-wide trove of candidate effector homologs, and redundancy of virulence-related functions within an accessory chromosome.</title>
        <authorList>
            <person name="Bertazzoni S."/>
            <person name="Jones D.A.B."/>
            <person name="Phan H.T."/>
            <person name="Tan K.-C."/>
            <person name="Hane J.K."/>
        </authorList>
    </citation>
    <scope>NUCLEOTIDE SEQUENCE [LARGE SCALE GENOMIC DNA]</scope>
    <source>
        <strain evidence="2">SN15 / ATCC MYA-4574 / FGSC 10173)</strain>
    </source>
</reference>
<accession>A0A7U2FAT6</accession>
<dbReference type="EMBL" id="CP069035">
    <property type="protein sequence ID" value="QRD01860.1"/>
    <property type="molecule type" value="Genomic_DNA"/>
</dbReference>